<keyword evidence="2" id="KW-0472">Membrane</keyword>
<keyword evidence="3" id="KW-0732">Signal</keyword>
<keyword evidence="5" id="KW-1185">Reference proteome</keyword>
<feature type="transmembrane region" description="Helical" evidence="2">
    <location>
        <begin position="193"/>
        <end position="215"/>
    </location>
</feature>
<evidence type="ECO:0000256" key="1">
    <source>
        <dbReference type="SAM" id="MobiDB-lite"/>
    </source>
</evidence>
<evidence type="ECO:0000313" key="5">
    <source>
        <dbReference type="Proteomes" id="UP000215902"/>
    </source>
</evidence>
<proteinExistence type="predicted"/>
<feature type="compositionally biased region" description="Basic and acidic residues" evidence="1">
    <location>
        <begin position="282"/>
        <end position="299"/>
    </location>
</feature>
<protein>
    <recommendedName>
        <fullName evidence="6">TNFR-Cys domain-containing protein</fullName>
    </recommendedName>
</protein>
<feature type="region of interest" description="Disordered" evidence="1">
    <location>
        <begin position="88"/>
        <end position="175"/>
    </location>
</feature>
<evidence type="ECO:0000256" key="3">
    <source>
        <dbReference type="SAM" id="SignalP"/>
    </source>
</evidence>
<feature type="region of interest" description="Disordered" evidence="1">
    <location>
        <begin position="232"/>
        <end position="299"/>
    </location>
</feature>
<organism evidence="4 5">
    <name type="scientific">Macrostomum lignano</name>
    <dbReference type="NCBI Taxonomy" id="282301"/>
    <lineage>
        <taxon>Eukaryota</taxon>
        <taxon>Metazoa</taxon>
        <taxon>Spiralia</taxon>
        <taxon>Lophotrochozoa</taxon>
        <taxon>Platyhelminthes</taxon>
        <taxon>Rhabditophora</taxon>
        <taxon>Macrostomorpha</taxon>
        <taxon>Macrostomida</taxon>
        <taxon>Macrostomidae</taxon>
        <taxon>Macrostomum</taxon>
    </lineage>
</organism>
<evidence type="ECO:0000313" key="4">
    <source>
        <dbReference type="EMBL" id="PAA85996.1"/>
    </source>
</evidence>
<dbReference type="Proteomes" id="UP000215902">
    <property type="component" value="Unassembled WGS sequence"/>
</dbReference>
<reference evidence="4 5" key="1">
    <citation type="submission" date="2017-06" db="EMBL/GenBank/DDBJ databases">
        <title>A platform for efficient transgenesis in Macrostomum lignano, a flatworm model organism for stem cell research.</title>
        <authorList>
            <person name="Berezikov E."/>
        </authorList>
    </citation>
    <scope>NUCLEOTIDE SEQUENCE [LARGE SCALE GENOMIC DNA]</scope>
    <source>
        <strain evidence="4">DV1</strain>
        <tissue evidence="4">Whole organism</tissue>
    </source>
</reference>
<name>A0A267GJ26_9PLAT</name>
<evidence type="ECO:0008006" key="6">
    <source>
        <dbReference type="Google" id="ProtNLM"/>
    </source>
</evidence>
<dbReference type="STRING" id="282301.A0A267GJ26"/>
<dbReference type="EMBL" id="NIVC01000298">
    <property type="protein sequence ID" value="PAA85996.1"/>
    <property type="molecule type" value="Genomic_DNA"/>
</dbReference>
<feature type="chain" id="PRO_5012244314" description="TNFR-Cys domain-containing protein" evidence="3">
    <location>
        <begin position="29"/>
        <end position="299"/>
    </location>
</feature>
<keyword evidence="2" id="KW-1133">Transmembrane helix</keyword>
<accession>A0A267GJ26</accession>
<dbReference type="AlphaFoldDB" id="A0A267GJ26"/>
<sequence>KQTNMKAILLSLAMIVLLWLSVNPEARTMGNWPPKCQPGEYPDMSTHDCKRCPSLDRCRSNPTVGHECRRSHVREYCKFTLDELQPRMAGTSDASVEPTKEAAIQSTTEMPGSTDRPAGSTDRPASSTNRPAGSAGRPVGSAGRPVGSAGRPVGSAGRPVGSAGRPVGSAGRPVGCTDKPAGFSFPVYEKIKIGLGVLIMILLMLILISFLAFFYKWSKNNKQKQKFQQQLKQASNLSTKRLQRSAGNRKRTPSSNSELPSHELENLMPSDDNQTNVGYESSKIKEQPYSKEDILTTAL</sequence>
<keyword evidence="2" id="KW-0812">Transmembrane</keyword>
<feature type="non-terminal residue" evidence="4">
    <location>
        <position position="1"/>
    </location>
</feature>
<evidence type="ECO:0000256" key="2">
    <source>
        <dbReference type="SAM" id="Phobius"/>
    </source>
</evidence>
<comment type="caution">
    <text evidence="4">The sequence shown here is derived from an EMBL/GenBank/DDBJ whole genome shotgun (WGS) entry which is preliminary data.</text>
</comment>
<gene>
    <name evidence="4" type="ORF">BOX15_Mlig011081g1</name>
</gene>
<feature type="compositionally biased region" description="Basic residues" evidence="1">
    <location>
        <begin position="241"/>
        <end position="252"/>
    </location>
</feature>
<feature type="signal peptide" evidence="3">
    <location>
        <begin position="1"/>
        <end position="28"/>
    </location>
</feature>